<evidence type="ECO:0000256" key="1">
    <source>
        <dbReference type="ARBA" id="ARBA00004141"/>
    </source>
</evidence>
<dbReference type="EMBL" id="AWQQ01000049">
    <property type="protein sequence ID" value="PHJ38436.1"/>
    <property type="molecule type" value="Genomic_DNA"/>
</dbReference>
<dbReference type="AlphaFoldDB" id="A0A2C6MGB4"/>
<feature type="transmembrane region" description="Helical" evidence="6">
    <location>
        <begin position="12"/>
        <end position="37"/>
    </location>
</feature>
<evidence type="ECO:0000256" key="4">
    <source>
        <dbReference type="ARBA" id="ARBA00022989"/>
    </source>
</evidence>
<evidence type="ECO:0000256" key="5">
    <source>
        <dbReference type="ARBA" id="ARBA00023136"/>
    </source>
</evidence>
<gene>
    <name evidence="7" type="ORF">P378_09615</name>
</gene>
<organism evidence="7 8">
    <name type="scientific">Desulforamulus profundi</name>
    <dbReference type="NCBI Taxonomy" id="1383067"/>
    <lineage>
        <taxon>Bacteria</taxon>
        <taxon>Bacillati</taxon>
        <taxon>Bacillota</taxon>
        <taxon>Clostridia</taxon>
        <taxon>Eubacteriales</taxon>
        <taxon>Peptococcaceae</taxon>
        <taxon>Desulforamulus</taxon>
    </lineage>
</organism>
<comment type="similarity">
    <text evidence="2 6">Belongs to the 4-toluene sulfonate uptake permease (TSUP) (TC 2.A.102) family.</text>
</comment>
<feature type="transmembrane region" description="Helical" evidence="6">
    <location>
        <begin position="245"/>
        <end position="264"/>
    </location>
</feature>
<dbReference type="OrthoDB" id="9774385at2"/>
<dbReference type="GO" id="GO:0005886">
    <property type="term" value="C:plasma membrane"/>
    <property type="evidence" value="ECO:0007669"/>
    <property type="project" value="UniProtKB-SubCell"/>
</dbReference>
<dbReference type="InterPro" id="IPR002781">
    <property type="entry name" value="TM_pro_TauE-like"/>
</dbReference>
<keyword evidence="6" id="KW-1003">Cell membrane</keyword>
<name>A0A2C6MGB4_9FIRM</name>
<keyword evidence="3 6" id="KW-0812">Transmembrane</keyword>
<feature type="transmembrane region" description="Helical" evidence="6">
    <location>
        <begin position="73"/>
        <end position="99"/>
    </location>
</feature>
<comment type="caution">
    <text evidence="7">The sequence shown here is derived from an EMBL/GenBank/DDBJ whole genome shotgun (WGS) entry which is preliminary data.</text>
</comment>
<feature type="transmembrane region" description="Helical" evidence="6">
    <location>
        <begin position="111"/>
        <end position="128"/>
    </location>
</feature>
<dbReference type="PANTHER" id="PTHR43701">
    <property type="entry name" value="MEMBRANE TRANSPORTER PROTEIN MJ0441-RELATED"/>
    <property type="match status" value="1"/>
</dbReference>
<dbReference type="RefSeq" id="WP_099082955.1">
    <property type="nucleotide sequence ID" value="NZ_AWQQ01000049.1"/>
</dbReference>
<keyword evidence="4 6" id="KW-1133">Transmembrane helix</keyword>
<evidence type="ECO:0000256" key="6">
    <source>
        <dbReference type="RuleBase" id="RU363041"/>
    </source>
</evidence>
<feature type="transmembrane region" description="Helical" evidence="6">
    <location>
        <begin position="178"/>
        <end position="202"/>
    </location>
</feature>
<dbReference type="PANTHER" id="PTHR43701:SF12">
    <property type="entry name" value="MEMBRANE TRANSPORTER PROTEIN YTNM-RELATED"/>
    <property type="match status" value="1"/>
</dbReference>
<evidence type="ECO:0000256" key="2">
    <source>
        <dbReference type="ARBA" id="ARBA00009142"/>
    </source>
</evidence>
<dbReference type="InterPro" id="IPR051598">
    <property type="entry name" value="TSUP/Inactive_protease-like"/>
</dbReference>
<sequence length="397" mass="43311">MYMPISGVEMAIWPLLLIGFCVGVIGGYFGIGGAFMVTPALNIFGFPMAYAVGTDMAHVAGKSVVSTFRHWRFGHVSVLIAILMIIGTFAGIEVGAQLIMWLTSKGIEGPVVRWVYIVILGGLAVYILNEYFKARKKEIVTGKKYTDVVGTKLSDYVQKTLNVAPVVHCKVANLKISIWAVIFVGCITGVVAGFLGVGGGFLRVPALLYVIGVPTKVAVGTDLFEVMISGAYGGFSYAVKGKVELAGAVIMLLGAAVGAQFGTLTTKYVHGLFIRFLFGITVALACISVTLRQIGWLFERTYKKPVSAFLKDAGFKADQIKQMMVKKDVMHQYVVTEMGKPEWYSAFIKFWWLRELSQWIMLGSAVGLSAYILYLCFQGMAKERSEKRKSSNTSATV</sequence>
<evidence type="ECO:0000313" key="7">
    <source>
        <dbReference type="EMBL" id="PHJ38436.1"/>
    </source>
</evidence>
<feature type="transmembrane region" description="Helical" evidence="6">
    <location>
        <begin position="359"/>
        <end position="377"/>
    </location>
</feature>
<reference evidence="7 8" key="1">
    <citation type="submission" date="2013-09" db="EMBL/GenBank/DDBJ databases">
        <title>Biodegradation of hydrocarbons in the deep terrestrial subsurface : characterization of a microbial consortium composed of two Desulfotomaculum species originating from a deep geological formation.</title>
        <authorList>
            <person name="Aullo T."/>
            <person name="Berlendis S."/>
            <person name="Lascourreges J.-F."/>
            <person name="Dessort D."/>
            <person name="Saint-Laurent S."/>
            <person name="Schraauwers B."/>
            <person name="Mas J."/>
            <person name="Magot M."/>
            <person name="Ranchou-Peyruse A."/>
        </authorList>
    </citation>
    <scope>NUCLEOTIDE SEQUENCE [LARGE SCALE GENOMIC DNA]</scope>
    <source>
        <strain evidence="7 8">Bs107</strain>
    </source>
</reference>
<keyword evidence="5 6" id="KW-0472">Membrane</keyword>
<dbReference type="Proteomes" id="UP000222564">
    <property type="component" value="Unassembled WGS sequence"/>
</dbReference>
<accession>A0A2C6MGB4</accession>
<evidence type="ECO:0000313" key="8">
    <source>
        <dbReference type="Proteomes" id="UP000222564"/>
    </source>
</evidence>
<protein>
    <recommendedName>
        <fullName evidence="6">Probable membrane transporter protein</fullName>
    </recommendedName>
</protein>
<keyword evidence="8" id="KW-1185">Reference proteome</keyword>
<dbReference type="Pfam" id="PF01925">
    <property type="entry name" value="TauE"/>
    <property type="match status" value="1"/>
</dbReference>
<proteinExistence type="inferred from homology"/>
<comment type="subcellular location">
    <subcellularLocation>
        <location evidence="6">Cell membrane</location>
        <topology evidence="6">Multi-pass membrane protein</topology>
    </subcellularLocation>
    <subcellularLocation>
        <location evidence="1">Membrane</location>
        <topology evidence="1">Multi-pass membrane protein</topology>
    </subcellularLocation>
</comment>
<evidence type="ECO:0000256" key="3">
    <source>
        <dbReference type="ARBA" id="ARBA00022692"/>
    </source>
</evidence>
<feature type="transmembrane region" description="Helical" evidence="6">
    <location>
        <begin position="276"/>
        <end position="298"/>
    </location>
</feature>